<reference evidence="2" key="1">
    <citation type="submission" date="2022-12" db="EMBL/GenBank/DDBJ databases">
        <title>Phocaeicola acetigenes sp. nov., isolated feces from a healthy human.</title>
        <authorList>
            <person name="Do H."/>
            <person name="Ha Y.B."/>
            <person name="Kim J.-S."/>
            <person name="Suh M.K."/>
            <person name="Kim H.S."/>
            <person name="Lee J.-S."/>
        </authorList>
    </citation>
    <scope>NUCLEOTIDE SEQUENCE</scope>
    <source>
        <strain evidence="2">KGMB11183</strain>
    </source>
</reference>
<dbReference type="EMBL" id="JAPZVM010000002">
    <property type="protein sequence ID" value="MCZ8371810.1"/>
    <property type="molecule type" value="Genomic_DNA"/>
</dbReference>
<dbReference type="RefSeq" id="WP_269876872.1">
    <property type="nucleotide sequence ID" value="NZ_JAPZVM010000002.1"/>
</dbReference>
<protein>
    <submittedName>
        <fullName evidence="2">Clostripain-related cysteine peptidase</fullName>
    </submittedName>
</protein>
<keyword evidence="3" id="KW-1185">Reference proteome</keyword>
<dbReference type="Pfam" id="PF03415">
    <property type="entry name" value="Peptidase_C11"/>
    <property type="match status" value="1"/>
</dbReference>
<feature type="chain" id="PRO_5046468577" evidence="1">
    <location>
        <begin position="20"/>
        <end position="409"/>
    </location>
</feature>
<feature type="signal peptide" evidence="1">
    <location>
        <begin position="1"/>
        <end position="19"/>
    </location>
</feature>
<dbReference type="Proteomes" id="UP001141933">
    <property type="component" value="Unassembled WGS sequence"/>
</dbReference>
<dbReference type="Gene3D" id="3.40.50.11970">
    <property type="match status" value="1"/>
</dbReference>
<accession>A0ABT4PFJ0</accession>
<organism evidence="2 3">
    <name type="scientific">Phocaeicola acetigenes</name>
    <dbReference type="NCBI Taxonomy" id="3016083"/>
    <lineage>
        <taxon>Bacteria</taxon>
        <taxon>Pseudomonadati</taxon>
        <taxon>Bacteroidota</taxon>
        <taxon>Bacteroidia</taxon>
        <taxon>Bacteroidales</taxon>
        <taxon>Bacteroidaceae</taxon>
        <taxon>Phocaeicola</taxon>
    </lineage>
</organism>
<dbReference type="PANTHER" id="PTHR37835">
    <property type="entry name" value="ALPHA-CLOSTRIPAIN"/>
    <property type="match status" value="1"/>
</dbReference>
<keyword evidence="1" id="KW-0732">Signal</keyword>
<sequence length="409" mass="46235">MKKLLLCLFSILLLVSCSNELPDYHLSVKKNRTMLAYLVANNNLDGDIMKNVLWMYENLVASPDSCTLLVYYKPTSSNDNIDVPQILEFRTDGYGNINGIPVIDWGDITISKMLQYAKIHQAREGLATDPYVMEDILKTMQSIAPSKSYGLIFGSHATGWLPVSTTYSGRSFGQDGSSKNAINIPELAQTLERSFPDDNLDFVMFDACMMGTAEVAYELRNATRYCFASVMETPRIGMPYDRIFDLLYEDEVNWQSVCDIIVSFNAEDAERAWGTYAAFDCTKMEELAEVVKAELTRNKETVKNFDYTKVQQYGVFSYKYFSFDLVDYLTKVNGGTTPDAIRDAMSQVVVAKNCLSGARYNFNGLVIDDSRFCGMGMYDPCNVNNGTWNTYYTSSIAWYKAVGWEEVMN</sequence>
<evidence type="ECO:0000313" key="2">
    <source>
        <dbReference type="EMBL" id="MCZ8371810.1"/>
    </source>
</evidence>
<comment type="caution">
    <text evidence="2">The sequence shown here is derived from an EMBL/GenBank/DDBJ whole genome shotgun (WGS) entry which is preliminary data.</text>
</comment>
<dbReference type="InterPro" id="IPR005077">
    <property type="entry name" value="Peptidase_C11"/>
</dbReference>
<gene>
    <name evidence="2" type="ORF">O6P32_03700</name>
</gene>
<name>A0ABT4PFJ0_9BACT</name>
<evidence type="ECO:0000313" key="3">
    <source>
        <dbReference type="Proteomes" id="UP001141933"/>
    </source>
</evidence>
<evidence type="ECO:0000256" key="1">
    <source>
        <dbReference type="SAM" id="SignalP"/>
    </source>
</evidence>
<dbReference type="PANTHER" id="PTHR37835:SF1">
    <property type="entry name" value="ALPHA-CLOSTRIPAIN"/>
    <property type="match status" value="1"/>
</dbReference>
<proteinExistence type="predicted"/>
<dbReference type="PROSITE" id="PS51257">
    <property type="entry name" value="PROKAR_LIPOPROTEIN"/>
    <property type="match status" value="1"/>
</dbReference>